<dbReference type="RefSeq" id="WP_276281633.1">
    <property type="nucleotide sequence ID" value="NZ_CP119809.1"/>
</dbReference>
<keyword evidence="3" id="KW-1185">Reference proteome</keyword>
<sequence length="121" mass="13383">MTLNAYRCPNGHATYPGHELCPECGEEQTEAIDLSDRTAEVVTWTTNTATPPGVRQPNSLAIVEFEVEGESVRAIGQLAEDAEVEIGDEVRPVYAEELRDPDAGIREKASQEWDGYRFESV</sequence>
<dbReference type="SUPFAM" id="SSF50249">
    <property type="entry name" value="Nucleic acid-binding proteins"/>
    <property type="match status" value="1"/>
</dbReference>
<protein>
    <submittedName>
        <fullName evidence="2">Zn-ribbon domain-containing OB-fold protein</fullName>
    </submittedName>
</protein>
<evidence type="ECO:0000313" key="3">
    <source>
        <dbReference type="Proteomes" id="UP001596407"/>
    </source>
</evidence>
<dbReference type="InterPro" id="IPR002878">
    <property type="entry name" value="ChsH2_C"/>
</dbReference>
<evidence type="ECO:0000313" key="2">
    <source>
        <dbReference type="EMBL" id="MFC7080516.1"/>
    </source>
</evidence>
<dbReference type="Pfam" id="PF01796">
    <property type="entry name" value="OB_ChsH2_C"/>
    <property type="match status" value="1"/>
</dbReference>
<evidence type="ECO:0000259" key="1">
    <source>
        <dbReference type="Pfam" id="PF01796"/>
    </source>
</evidence>
<accession>A0ABD5WIZ8</accession>
<dbReference type="PANTHER" id="PTHR34075">
    <property type="entry name" value="BLR3430 PROTEIN"/>
    <property type="match status" value="1"/>
</dbReference>
<name>A0ABD5WIZ8_9EURY</name>
<dbReference type="GeneID" id="79302842"/>
<dbReference type="AlphaFoldDB" id="A0ABD5WIZ8"/>
<feature type="domain" description="ChsH2 C-terminal OB-fold" evidence="1">
    <location>
        <begin position="34"/>
        <end position="93"/>
    </location>
</feature>
<dbReference type="Proteomes" id="UP001596407">
    <property type="component" value="Unassembled WGS sequence"/>
</dbReference>
<gene>
    <name evidence="2" type="ORF">ACFQJ6_10705</name>
</gene>
<dbReference type="InterPro" id="IPR012340">
    <property type="entry name" value="NA-bd_OB-fold"/>
</dbReference>
<dbReference type="PANTHER" id="PTHR34075:SF5">
    <property type="entry name" value="BLR3430 PROTEIN"/>
    <property type="match status" value="1"/>
</dbReference>
<proteinExistence type="predicted"/>
<comment type="caution">
    <text evidence="2">The sequence shown here is derived from an EMBL/GenBank/DDBJ whole genome shotgun (WGS) entry which is preliminary data.</text>
</comment>
<organism evidence="2 3">
    <name type="scientific">Halorussus caseinilyticus</name>
    <dbReference type="NCBI Taxonomy" id="3034025"/>
    <lineage>
        <taxon>Archaea</taxon>
        <taxon>Methanobacteriati</taxon>
        <taxon>Methanobacteriota</taxon>
        <taxon>Stenosarchaea group</taxon>
        <taxon>Halobacteria</taxon>
        <taxon>Halobacteriales</taxon>
        <taxon>Haladaptataceae</taxon>
        <taxon>Halorussus</taxon>
    </lineage>
</organism>
<dbReference type="InterPro" id="IPR052513">
    <property type="entry name" value="Thioester_dehydratase-like"/>
</dbReference>
<reference evidence="2 3" key="1">
    <citation type="journal article" date="2019" name="Int. J. Syst. Evol. Microbiol.">
        <title>The Global Catalogue of Microorganisms (GCM) 10K type strain sequencing project: providing services to taxonomists for standard genome sequencing and annotation.</title>
        <authorList>
            <consortium name="The Broad Institute Genomics Platform"/>
            <consortium name="The Broad Institute Genome Sequencing Center for Infectious Disease"/>
            <person name="Wu L."/>
            <person name="Ma J."/>
        </authorList>
    </citation>
    <scope>NUCLEOTIDE SEQUENCE [LARGE SCALE GENOMIC DNA]</scope>
    <source>
        <strain evidence="2 3">DT72</strain>
    </source>
</reference>
<dbReference type="EMBL" id="JBHSZH010000005">
    <property type="protein sequence ID" value="MFC7080516.1"/>
    <property type="molecule type" value="Genomic_DNA"/>
</dbReference>